<dbReference type="HAMAP" id="MF_00146">
    <property type="entry name" value="dCTP_deaminase"/>
    <property type="match status" value="1"/>
</dbReference>
<dbReference type="GO" id="GO:0006229">
    <property type="term" value="P:dUTP biosynthetic process"/>
    <property type="evidence" value="ECO:0007669"/>
    <property type="project" value="InterPro"/>
</dbReference>
<dbReference type="EMBL" id="LAZR01000029">
    <property type="protein sequence ID" value="KKO02887.1"/>
    <property type="molecule type" value="Genomic_DNA"/>
</dbReference>
<name>A0A0F9XTW7_9ZZZZ</name>
<dbReference type="Gene3D" id="2.70.40.10">
    <property type="match status" value="1"/>
</dbReference>
<dbReference type="InterPro" id="IPR036157">
    <property type="entry name" value="dUTPase-like_sf"/>
</dbReference>
<accession>A0A0F9XTW7</accession>
<protein>
    <recommendedName>
        <fullName evidence="5">dUTPase-like domain-containing protein</fullName>
    </recommendedName>
</protein>
<dbReference type="CDD" id="cd07557">
    <property type="entry name" value="trimeric_dUTPase"/>
    <property type="match status" value="1"/>
</dbReference>
<dbReference type="AlphaFoldDB" id="A0A0F9XTW7"/>
<reference evidence="4" key="1">
    <citation type="journal article" date="2015" name="Nature">
        <title>Complex archaea that bridge the gap between prokaryotes and eukaryotes.</title>
        <authorList>
            <person name="Spang A."/>
            <person name="Saw J.H."/>
            <person name="Jorgensen S.L."/>
            <person name="Zaremba-Niedzwiedzka K."/>
            <person name="Martijn J."/>
            <person name="Lind A.E."/>
            <person name="van Eijk R."/>
            <person name="Schleper C."/>
            <person name="Guy L."/>
            <person name="Ettema T.J."/>
        </authorList>
    </citation>
    <scope>NUCLEOTIDE SEQUENCE</scope>
</reference>
<keyword evidence="1" id="KW-0378">Hydrolase</keyword>
<dbReference type="InterPro" id="IPR033704">
    <property type="entry name" value="dUTPase_trimeric"/>
</dbReference>
<evidence type="ECO:0000256" key="1">
    <source>
        <dbReference type="ARBA" id="ARBA00022801"/>
    </source>
</evidence>
<dbReference type="InterPro" id="IPR011962">
    <property type="entry name" value="dCTP_deaminase"/>
</dbReference>
<organism evidence="4">
    <name type="scientific">marine sediment metagenome</name>
    <dbReference type="NCBI Taxonomy" id="412755"/>
    <lineage>
        <taxon>unclassified sequences</taxon>
        <taxon>metagenomes</taxon>
        <taxon>ecological metagenomes</taxon>
    </lineage>
</organism>
<dbReference type="PANTHER" id="PTHR42680:SF3">
    <property type="entry name" value="DCTP DEAMINASE"/>
    <property type="match status" value="1"/>
</dbReference>
<dbReference type="NCBIfam" id="TIGR02274">
    <property type="entry name" value="dCTP_deam"/>
    <property type="match status" value="1"/>
</dbReference>
<dbReference type="Pfam" id="PF22769">
    <property type="entry name" value="DCD"/>
    <property type="match status" value="1"/>
</dbReference>
<sequence length="198" mass="22436">MILSDCDIKKYIKEGRIRITPKPNFQDQLGPCSLDLRLGKVFKTFKRAEFPFIDLKAKFPIEKIMFEIRPSPGKPLIMQPGDFIIASTEESIEIPSDLVARIDGRSSLGRLGIVIHITAARFDPGWKGKAVIELGNLGIMPVALYPGMRICAITFETLSSPVEVPYLKQKDHKYAYQKSPRASRLNQEEEFKKKKKSI</sequence>
<feature type="region of interest" description="Disordered" evidence="3">
    <location>
        <begin position="177"/>
        <end position="198"/>
    </location>
</feature>
<gene>
    <name evidence="4" type="ORF">LCGC14_0103380</name>
</gene>
<evidence type="ECO:0008006" key="5">
    <source>
        <dbReference type="Google" id="ProtNLM"/>
    </source>
</evidence>
<keyword evidence="2" id="KW-0546">Nucleotide metabolism</keyword>
<dbReference type="GO" id="GO:0008829">
    <property type="term" value="F:dCTP deaminase activity"/>
    <property type="evidence" value="ECO:0007669"/>
    <property type="project" value="InterPro"/>
</dbReference>
<evidence type="ECO:0000256" key="2">
    <source>
        <dbReference type="ARBA" id="ARBA00023080"/>
    </source>
</evidence>
<dbReference type="SUPFAM" id="SSF51283">
    <property type="entry name" value="dUTPase-like"/>
    <property type="match status" value="1"/>
</dbReference>
<comment type="caution">
    <text evidence="4">The sequence shown here is derived from an EMBL/GenBank/DDBJ whole genome shotgun (WGS) entry which is preliminary data.</text>
</comment>
<proteinExistence type="inferred from homology"/>
<dbReference type="GO" id="GO:0015949">
    <property type="term" value="P:nucleobase-containing small molecule interconversion"/>
    <property type="evidence" value="ECO:0007669"/>
    <property type="project" value="TreeGrafter"/>
</dbReference>
<dbReference type="PANTHER" id="PTHR42680">
    <property type="entry name" value="DCTP DEAMINASE"/>
    <property type="match status" value="1"/>
</dbReference>
<evidence type="ECO:0000256" key="3">
    <source>
        <dbReference type="SAM" id="MobiDB-lite"/>
    </source>
</evidence>
<evidence type="ECO:0000313" key="4">
    <source>
        <dbReference type="EMBL" id="KKO02887.1"/>
    </source>
</evidence>